<gene>
    <name evidence="1" type="ORF">Ahu01nite_082990</name>
</gene>
<keyword evidence="2" id="KW-1185">Reference proteome</keyword>
<sequence>MRMLPGKLFVPERGSRAAVVPDTLQSPSTRIDGTRWMRVVLVSFEDGCSRRVRTCVRVLERLCFSPPRLMGAFDCSAADLLGDCFRRRRGMVQ</sequence>
<evidence type="ECO:0000313" key="1">
    <source>
        <dbReference type="EMBL" id="GIE25197.1"/>
    </source>
</evidence>
<evidence type="ECO:0000313" key="2">
    <source>
        <dbReference type="Proteomes" id="UP000603200"/>
    </source>
</evidence>
<organism evidence="1 2">
    <name type="scientific">Winogradskya humida</name>
    <dbReference type="NCBI Taxonomy" id="113566"/>
    <lineage>
        <taxon>Bacteria</taxon>
        <taxon>Bacillati</taxon>
        <taxon>Actinomycetota</taxon>
        <taxon>Actinomycetes</taxon>
        <taxon>Micromonosporales</taxon>
        <taxon>Micromonosporaceae</taxon>
        <taxon>Winogradskya</taxon>
    </lineage>
</organism>
<comment type="caution">
    <text evidence="1">The sequence shown here is derived from an EMBL/GenBank/DDBJ whole genome shotgun (WGS) entry which is preliminary data.</text>
</comment>
<dbReference type="Proteomes" id="UP000603200">
    <property type="component" value="Unassembled WGS sequence"/>
</dbReference>
<proteinExistence type="predicted"/>
<dbReference type="EMBL" id="BOMN01000117">
    <property type="protein sequence ID" value="GIE25197.1"/>
    <property type="molecule type" value="Genomic_DNA"/>
</dbReference>
<name>A0ABQ4A2X1_9ACTN</name>
<protein>
    <submittedName>
        <fullName evidence="1">Uncharacterized protein</fullName>
    </submittedName>
</protein>
<accession>A0ABQ4A2X1</accession>
<reference evidence="1 2" key="1">
    <citation type="submission" date="2021-01" db="EMBL/GenBank/DDBJ databases">
        <title>Whole genome shotgun sequence of Actinoplanes humidus NBRC 14915.</title>
        <authorList>
            <person name="Komaki H."/>
            <person name="Tamura T."/>
        </authorList>
    </citation>
    <scope>NUCLEOTIDE SEQUENCE [LARGE SCALE GENOMIC DNA]</scope>
    <source>
        <strain evidence="1 2">NBRC 14915</strain>
    </source>
</reference>